<gene>
    <name evidence="1" type="ORF">C7B43_18590</name>
</gene>
<protein>
    <submittedName>
        <fullName evidence="1">Uncharacterized protein</fullName>
    </submittedName>
</protein>
<name>A0A2T2WQW2_9FIRM</name>
<dbReference type="Proteomes" id="UP000242699">
    <property type="component" value="Unassembled WGS sequence"/>
</dbReference>
<organism evidence="1 2">
    <name type="scientific">Sulfobacillus benefaciens</name>
    <dbReference type="NCBI Taxonomy" id="453960"/>
    <lineage>
        <taxon>Bacteria</taxon>
        <taxon>Bacillati</taxon>
        <taxon>Bacillota</taxon>
        <taxon>Clostridia</taxon>
        <taxon>Eubacteriales</taxon>
        <taxon>Clostridiales Family XVII. Incertae Sedis</taxon>
        <taxon>Sulfobacillus</taxon>
    </lineage>
</organism>
<accession>A0A2T2WQW2</accession>
<evidence type="ECO:0000313" key="1">
    <source>
        <dbReference type="EMBL" id="PSR24628.1"/>
    </source>
</evidence>
<dbReference type="AlphaFoldDB" id="A0A2T2WQW2"/>
<comment type="caution">
    <text evidence="1">The sequence shown here is derived from an EMBL/GenBank/DDBJ whole genome shotgun (WGS) entry which is preliminary data.</text>
</comment>
<dbReference type="EMBL" id="PXYT01000072">
    <property type="protein sequence ID" value="PSR24628.1"/>
    <property type="molecule type" value="Genomic_DNA"/>
</dbReference>
<proteinExistence type="predicted"/>
<evidence type="ECO:0000313" key="2">
    <source>
        <dbReference type="Proteomes" id="UP000242699"/>
    </source>
</evidence>
<reference evidence="1 2" key="1">
    <citation type="journal article" date="2014" name="BMC Genomics">
        <title>Comparison of environmental and isolate Sulfobacillus genomes reveals diverse carbon, sulfur, nitrogen, and hydrogen metabolisms.</title>
        <authorList>
            <person name="Justice N.B."/>
            <person name="Norman A."/>
            <person name="Brown C.T."/>
            <person name="Singh A."/>
            <person name="Thomas B.C."/>
            <person name="Banfield J.F."/>
        </authorList>
    </citation>
    <scope>NUCLEOTIDE SEQUENCE [LARGE SCALE GENOMIC DNA]</scope>
    <source>
        <strain evidence="1">AMDSBA1</strain>
    </source>
</reference>
<sequence length="111" mass="12637">MNGPRVRRGLPVLGWLRSLSCPFSQWVALGWLVLDKFDIRAWNPRFYAVFKDLNEEIFSAVSNYGIELPWSLMGTIPSIAGASFSHTCLETSQILPIAQLRDFPRGYFQLS</sequence>